<reference evidence="3" key="1">
    <citation type="submission" date="2022-11" db="UniProtKB">
        <authorList>
            <consortium name="WormBaseParasite"/>
        </authorList>
    </citation>
    <scope>IDENTIFICATION</scope>
</reference>
<dbReference type="PROSITE" id="PS50097">
    <property type="entry name" value="BTB"/>
    <property type="match status" value="1"/>
</dbReference>
<dbReference type="Proteomes" id="UP000887578">
    <property type="component" value="Unplaced"/>
</dbReference>
<dbReference type="SUPFAM" id="SSF54695">
    <property type="entry name" value="POZ domain"/>
    <property type="match status" value="1"/>
</dbReference>
<dbReference type="InterPro" id="IPR000210">
    <property type="entry name" value="BTB/POZ_dom"/>
</dbReference>
<organism evidence="2 3">
    <name type="scientific">Panagrolaimus davidi</name>
    <dbReference type="NCBI Taxonomy" id="227884"/>
    <lineage>
        <taxon>Eukaryota</taxon>
        <taxon>Metazoa</taxon>
        <taxon>Ecdysozoa</taxon>
        <taxon>Nematoda</taxon>
        <taxon>Chromadorea</taxon>
        <taxon>Rhabditida</taxon>
        <taxon>Tylenchina</taxon>
        <taxon>Panagrolaimomorpha</taxon>
        <taxon>Panagrolaimoidea</taxon>
        <taxon>Panagrolaimidae</taxon>
        <taxon>Panagrolaimus</taxon>
    </lineage>
</organism>
<evidence type="ECO:0000313" key="2">
    <source>
        <dbReference type="Proteomes" id="UP000887578"/>
    </source>
</evidence>
<evidence type="ECO:0000313" key="3">
    <source>
        <dbReference type="WBParaSite" id="PDA_v2.g21933.t1"/>
    </source>
</evidence>
<dbReference type="Pfam" id="PF00651">
    <property type="entry name" value="BTB"/>
    <property type="match status" value="1"/>
</dbReference>
<dbReference type="PANTHER" id="PTHR24413">
    <property type="entry name" value="SPECKLE-TYPE POZ PROTEIN"/>
    <property type="match status" value="1"/>
</dbReference>
<evidence type="ECO:0000259" key="1">
    <source>
        <dbReference type="PROSITE" id="PS50097"/>
    </source>
</evidence>
<dbReference type="CDD" id="cd18186">
    <property type="entry name" value="BTB_POZ_ZBTB_KLHL-like"/>
    <property type="match status" value="1"/>
</dbReference>
<dbReference type="SMART" id="SM00225">
    <property type="entry name" value="BTB"/>
    <property type="match status" value="1"/>
</dbReference>
<dbReference type="Gene3D" id="3.30.710.10">
    <property type="entry name" value="Potassium Channel Kv1.1, Chain A"/>
    <property type="match status" value="1"/>
</dbReference>
<protein>
    <submittedName>
        <fullName evidence="3">BTB domain-containing protein</fullName>
    </submittedName>
</protein>
<dbReference type="InterPro" id="IPR011333">
    <property type="entry name" value="SKP1/BTB/POZ_sf"/>
</dbReference>
<keyword evidence="2" id="KW-1185">Reference proteome</keyword>
<accession>A0A914Q446</accession>
<sequence length="302" mass="35465">MFIIYRHISETWIMTNEILQRLINHPDNEKRISKFGVAFSNVFYNFRLGFSDRSEIRGKCLCMDLSIFGSRTTANISVYFKGTNSKRSFKNVTDRSEMMILPIKLFMDGLKDGKCEIEIKGMFIMERDEYPIIPRSINIDYGLLENIEKDFEIIIASKNGKEEKIKVHKDVLIIQSPVFEGMLKSGMKEPLTNTLKIIDFNFTTVIAAIEFFYGYQIFNHYNLKELFELYRFADKYLIDDLMDYITLFISYRISPSNVAEIYKLAIASNCFMKIKDKCFDFFVFCMNENVPVENFDSVFLKN</sequence>
<feature type="domain" description="BTB" evidence="1">
    <location>
        <begin position="149"/>
        <end position="213"/>
    </location>
</feature>
<dbReference type="AlphaFoldDB" id="A0A914Q446"/>
<name>A0A914Q446_9BILA</name>
<proteinExistence type="predicted"/>
<dbReference type="WBParaSite" id="PDA_v2.g21933.t1">
    <property type="protein sequence ID" value="PDA_v2.g21933.t1"/>
    <property type="gene ID" value="PDA_v2.g21933"/>
</dbReference>